<gene>
    <name evidence="2" type="ORF">PACLA_8A033499</name>
</gene>
<keyword evidence="3" id="KW-1185">Reference proteome</keyword>
<dbReference type="PANTHER" id="PTHR10210">
    <property type="entry name" value="RIBOSE-PHOSPHATE DIPHOSPHOKINASE FAMILY MEMBER"/>
    <property type="match status" value="1"/>
</dbReference>
<comment type="caution">
    <text evidence="2">The sequence shown here is derived from an EMBL/GenBank/DDBJ whole genome shotgun (WGS) entry which is preliminary data.</text>
</comment>
<dbReference type="GO" id="GO:0006015">
    <property type="term" value="P:5-phosphoribose 1-diphosphate biosynthetic process"/>
    <property type="evidence" value="ECO:0007669"/>
    <property type="project" value="TreeGrafter"/>
</dbReference>
<evidence type="ECO:0000256" key="1">
    <source>
        <dbReference type="ARBA" id="ARBA00006478"/>
    </source>
</evidence>
<dbReference type="PANTHER" id="PTHR10210:SF53">
    <property type="entry name" value="GH23275P"/>
    <property type="match status" value="1"/>
</dbReference>
<dbReference type="GO" id="GO:0002189">
    <property type="term" value="C:ribose phosphate diphosphokinase complex"/>
    <property type="evidence" value="ECO:0007669"/>
    <property type="project" value="TreeGrafter"/>
</dbReference>
<dbReference type="InterPro" id="IPR000836">
    <property type="entry name" value="PRTase_dom"/>
</dbReference>
<proteinExistence type="inferred from homology"/>
<dbReference type="GO" id="GO:0005524">
    <property type="term" value="F:ATP binding"/>
    <property type="evidence" value="ECO:0007669"/>
    <property type="project" value="TreeGrafter"/>
</dbReference>
<evidence type="ECO:0000313" key="2">
    <source>
        <dbReference type="EMBL" id="CAB3976734.1"/>
    </source>
</evidence>
<accession>A0A7D9D5C5</accession>
<dbReference type="Proteomes" id="UP001152795">
    <property type="component" value="Unassembled WGS sequence"/>
</dbReference>
<evidence type="ECO:0000313" key="3">
    <source>
        <dbReference type="Proteomes" id="UP001152795"/>
    </source>
</evidence>
<dbReference type="CDD" id="cd06223">
    <property type="entry name" value="PRTases_typeI"/>
    <property type="match status" value="1"/>
</dbReference>
<reference evidence="2" key="1">
    <citation type="submission" date="2020-04" db="EMBL/GenBank/DDBJ databases">
        <authorList>
            <person name="Alioto T."/>
            <person name="Alioto T."/>
            <person name="Gomez Garrido J."/>
        </authorList>
    </citation>
    <scope>NUCLEOTIDE SEQUENCE</scope>
    <source>
        <strain evidence="2">A484AB</strain>
    </source>
</reference>
<comment type="similarity">
    <text evidence="1">Belongs to the ribose-phosphate pyrophosphokinase family.</text>
</comment>
<dbReference type="Pfam" id="PF14572">
    <property type="entry name" value="Pribosyl_synth"/>
    <property type="match status" value="1"/>
</dbReference>
<dbReference type="EMBL" id="CACRXK020000010">
    <property type="protein sequence ID" value="CAB3976734.1"/>
    <property type="molecule type" value="Genomic_DNA"/>
</dbReference>
<dbReference type="InterPro" id="IPR005946">
    <property type="entry name" value="Rib-P_diPkinase"/>
</dbReference>
<dbReference type="SUPFAM" id="SSF53271">
    <property type="entry name" value="PRTase-like"/>
    <property type="match status" value="1"/>
</dbReference>
<dbReference type="InterPro" id="IPR029057">
    <property type="entry name" value="PRTase-like"/>
</dbReference>
<dbReference type="GO" id="GO:0000287">
    <property type="term" value="F:magnesium ion binding"/>
    <property type="evidence" value="ECO:0007669"/>
    <property type="project" value="InterPro"/>
</dbReference>
<name>A0A7D9D5C5_PARCT</name>
<dbReference type="OrthoDB" id="413572at2759"/>
<sequence length="156" mass="17189">MLKFHCATKLTSPDGIKEFPLPKLEHPSHFVNSAGLRSRTTYVVGDVRDKIAVIVNDLIDDASPYIVASQVLKSNGAKEVYVVVTHGILSGCGPEQVQSSDIDGLIMTNTVEHEEKKKRCNKIKTIDISGLLSEAIRRIHNGESIAYLFRNVSVDE</sequence>
<organism evidence="2 3">
    <name type="scientific">Paramuricea clavata</name>
    <name type="common">Red gorgonian</name>
    <name type="synonym">Violescent sea-whip</name>
    <dbReference type="NCBI Taxonomy" id="317549"/>
    <lineage>
        <taxon>Eukaryota</taxon>
        <taxon>Metazoa</taxon>
        <taxon>Cnidaria</taxon>
        <taxon>Anthozoa</taxon>
        <taxon>Octocorallia</taxon>
        <taxon>Malacalcyonacea</taxon>
        <taxon>Plexauridae</taxon>
        <taxon>Paramuricea</taxon>
    </lineage>
</organism>
<dbReference type="GO" id="GO:0005737">
    <property type="term" value="C:cytoplasm"/>
    <property type="evidence" value="ECO:0007669"/>
    <property type="project" value="TreeGrafter"/>
</dbReference>
<dbReference type="AlphaFoldDB" id="A0A7D9D5C5"/>
<protein>
    <submittedName>
        <fullName evidence="2">Phosphoribosyl pyrophosphate synthase-associated 1 isoform X2</fullName>
    </submittedName>
</protein>
<dbReference type="GO" id="GO:0006164">
    <property type="term" value="P:purine nucleotide biosynthetic process"/>
    <property type="evidence" value="ECO:0007669"/>
    <property type="project" value="TreeGrafter"/>
</dbReference>
<dbReference type="Gene3D" id="3.40.50.2020">
    <property type="match status" value="2"/>
</dbReference>
<dbReference type="GO" id="GO:0004749">
    <property type="term" value="F:ribose phosphate diphosphokinase activity"/>
    <property type="evidence" value="ECO:0007669"/>
    <property type="project" value="TreeGrafter"/>
</dbReference>